<dbReference type="Gene3D" id="4.10.60.10">
    <property type="entry name" value="Zinc finger, CCHC-type"/>
    <property type="match status" value="1"/>
</dbReference>
<comment type="caution">
    <text evidence="5">The sequence shown here is derived from an EMBL/GenBank/DDBJ whole genome shotgun (WGS) entry which is preliminary data.</text>
</comment>
<evidence type="ECO:0000313" key="6">
    <source>
        <dbReference type="Proteomes" id="UP000775547"/>
    </source>
</evidence>
<feature type="region of interest" description="Disordered" evidence="3">
    <location>
        <begin position="204"/>
        <end position="226"/>
    </location>
</feature>
<feature type="compositionally biased region" description="Low complexity" evidence="3">
    <location>
        <begin position="214"/>
        <end position="224"/>
    </location>
</feature>
<dbReference type="PROSITE" id="PS50158">
    <property type="entry name" value="ZF_CCHC"/>
    <property type="match status" value="1"/>
</dbReference>
<keyword evidence="6" id="KW-1185">Reference proteome</keyword>
<keyword evidence="2" id="KW-0479">Metal-binding</keyword>
<proteinExistence type="predicted"/>
<evidence type="ECO:0000313" key="5">
    <source>
        <dbReference type="EMBL" id="KAG5636766.1"/>
    </source>
</evidence>
<dbReference type="GO" id="GO:0008270">
    <property type="term" value="F:zinc ion binding"/>
    <property type="evidence" value="ECO:0007669"/>
    <property type="project" value="UniProtKB-KW"/>
</dbReference>
<dbReference type="Pfam" id="PF00098">
    <property type="entry name" value="zf-CCHC"/>
    <property type="match status" value="1"/>
</dbReference>
<dbReference type="EMBL" id="JABCKV010002836">
    <property type="protein sequence ID" value="KAG5636766.1"/>
    <property type="molecule type" value="Genomic_DNA"/>
</dbReference>
<accession>A0A9P7K6F6</accession>
<keyword evidence="2" id="KW-0863">Zinc-finger</keyword>
<evidence type="ECO:0000256" key="3">
    <source>
        <dbReference type="SAM" id="MobiDB-lite"/>
    </source>
</evidence>
<dbReference type="InterPro" id="IPR001878">
    <property type="entry name" value="Znf_CCHC"/>
</dbReference>
<dbReference type="SMART" id="SM00343">
    <property type="entry name" value="ZnF_C2HC"/>
    <property type="match status" value="1"/>
</dbReference>
<dbReference type="InterPro" id="IPR036875">
    <property type="entry name" value="Znf_CCHC_sf"/>
</dbReference>
<reference evidence="5" key="2">
    <citation type="submission" date="2021-10" db="EMBL/GenBank/DDBJ databases">
        <title>Phylogenomics reveals ancestral predisposition of the termite-cultivated fungus Termitomyces towards a domesticated lifestyle.</title>
        <authorList>
            <person name="Auxier B."/>
            <person name="Grum-Grzhimaylo A."/>
            <person name="Cardenas M.E."/>
            <person name="Lodge J.D."/>
            <person name="Laessoe T."/>
            <person name="Pedersen O."/>
            <person name="Smith M.E."/>
            <person name="Kuyper T.W."/>
            <person name="Franco-Molano E.A."/>
            <person name="Baroni T.J."/>
            <person name="Aanen D.K."/>
        </authorList>
    </citation>
    <scope>NUCLEOTIDE SEQUENCE</scope>
    <source>
        <strain evidence="5">AP01</strain>
        <tissue evidence="5">Mycelium</tissue>
    </source>
</reference>
<evidence type="ECO:0000259" key="4">
    <source>
        <dbReference type="PROSITE" id="PS50158"/>
    </source>
</evidence>
<name>A0A9P7K6F6_9AGAR</name>
<dbReference type="OrthoDB" id="3118566at2759"/>
<dbReference type="Proteomes" id="UP000775547">
    <property type="component" value="Unassembled WGS sequence"/>
</dbReference>
<gene>
    <name evidence="5" type="ORF">DXG03_004669</name>
</gene>
<dbReference type="AlphaFoldDB" id="A0A9P7K6F6"/>
<protein>
    <recommendedName>
        <fullName evidence="4">CCHC-type domain-containing protein</fullName>
    </recommendedName>
</protein>
<dbReference type="GO" id="GO:0003676">
    <property type="term" value="F:nucleic acid binding"/>
    <property type="evidence" value="ECO:0007669"/>
    <property type="project" value="InterPro"/>
</dbReference>
<evidence type="ECO:0000256" key="1">
    <source>
        <dbReference type="ARBA" id="ARBA00022664"/>
    </source>
</evidence>
<feature type="domain" description="CCHC-type" evidence="4">
    <location>
        <begin position="249"/>
        <end position="264"/>
    </location>
</feature>
<dbReference type="GO" id="GO:0006397">
    <property type="term" value="P:mRNA processing"/>
    <property type="evidence" value="ECO:0007669"/>
    <property type="project" value="UniProtKB-KW"/>
</dbReference>
<keyword evidence="2" id="KW-0862">Zinc</keyword>
<sequence>MSLTLHVLTASEQFRGATDPGTFDGTQSKFAEWCTRAKAWIRCQDGWNREKVAIAIWTRLQGGRAGQYGMARLQECMDKADGDLTTDPWPTTKALFDKLSLQFQVILERDYACQRIEHLKQDAMKIDDFMVKFEALVTKLGITDLQAIDLLEQNVNQEIIQALFYQGKQKTVLEEATVEIFQIGCAMEMYCFMKGNQRASGSSGWTSCTGAGGHQQSAGSSNQARAPAATTQYAPMDVDATCTKTKVQCFKCKGYGHFARDCKQKMDVHSIDHEELQKAFYDEFEEEKKEESKE</sequence>
<dbReference type="SUPFAM" id="SSF57756">
    <property type="entry name" value="Retrovirus zinc finger-like domains"/>
    <property type="match status" value="1"/>
</dbReference>
<organism evidence="5 6">
    <name type="scientific">Asterophora parasitica</name>
    <dbReference type="NCBI Taxonomy" id="117018"/>
    <lineage>
        <taxon>Eukaryota</taxon>
        <taxon>Fungi</taxon>
        <taxon>Dikarya</taxon>
        <taxon>Basidiomycota</taxon>
        <taxon>Agaricomycotina</taxon>
        <taxon>Agaricomycetes</taxon>
        <taxon>Agaricomycetidae</taxon>
        <taxon>Agaricales</taxon>
        <taxon>Tricholomatineae</taxon>
        <taxon>Lyophyllaceae</taxon>
        <taxon>Asterophora</taxon>
    </lineage>
</organism>
<evidence type="ECO:0000256" key="2">
    <source>
        <dbReference type="PROSITE-ProRule" id="PRU00047"/>
    </source>
</evidence>
<reference evidence="5" key="1">
    <citation type="submission" date="2020-07" db="EMBL/GenBank/DDBJ databases">
        <authorList>
            <person name="Nieuwenhuis M."/>
            <person name="Van De Peppel L.J.J."/>
        </authorList>
    </citation>
    <scope>NUCLEOTIDE SEQUENCE</scope>
    <source>
        <strain evidence="5">AP01</strain>
        <tissue evidence="5">Mycelium</tissue>
    </source>
</reference>
<keyword evidence="1" id="KW-0507">mRNA processing</keyword>